<proteinExistence type="predicted"/>
<dbReference type="InterPro" id="IPR013216">
    <property type="entry name" value="Methyltransf_11"/>
</dbReference>
<feature type="domain" description="Methyltransferase type 11" evidence="2">
    <location>
        <begin position="157"/>
        <end position="254"/>
    </location>
</feature>
<gene>
    <name evidence="3" type="ORF">ACAT0790_LOCUS23577</name>
</gene>
<evidence type="ECO:0000256" key="1">
    <source>
        <dbReference type="SAM" id="MobiDB-lite"/>
    </source>
</evidence>
<evidence type="ECO:0000313" key="3">
    <source>
        <dbReference type="EMBL" id="CAD9134023.1"/>
    </source>
</evidence>
<evidence type="ECO:0000259" key="2">
    <source>
        <dbReference type="Pfam" id="PF08241"/>
    </source>
</evidence>
<organism evidence="3">
    <name type="scientific">Alexandrium catenella</name>
    <name type="common">Red tide dinoflagellate</name>
    <name type="synonym">Gonyaulax catenella</name>
    <dbReference type="NCBI Taxonomy" id="2925"/>
    <lineage>
        <taxon>Eukaryota</taxon>
        <taxon>Sar</taxon>
        <taxon>Alveolata</taxon>
        <taxon>Dinophyceae</taxon>
        <taxon>Gonyaulacales</taxon>
        <taxon>Pyrocystaceae</taxon>
        <taxon>Alexandrium</taxon>
    </lineage>
</organism>
<reference evidence="3" key="1">
    <citation type="submission" date="2021-01" db="EMBL/GenBank/DDBJ databases">
        <authorList>
            <person name="Corre E."/>
            <person name="Pelletier E."/>
            <person name="Niang G."/>
            <person name="Scheremetjew M."/>
            <person name="Finn R."/>
            <person name="Kale V."/>
            <person name="Holt S."/>
            <person name="Cochrane G."/>
            <person name="Meng A."/>
            <person name="Brown T."/>
            <person name="Cohen L."/>
        </authorList>
    </citation>
    <scope>NUCLEOTIDE SEQUENCE</scope>
    <source>
        <strain evidence="3">OF101</strain>
    </source>
</reference>
<dbReference type="CDD" id="cd02440">
    <property type="entry name" value="AdoMet_MTases"/>
    <property type="match status" value="1"/>
</dbReference>
<feature type="region of interest" description="Disordered" evidence="1">
    <location>
        <begin position="26"/>
        <end position="59"/>
    </location>
</feature>
<dbReference type="Gene3D" id="3.40.50.150">
    <property type="entry name" value="Vaccinia Virus protein VP39"/>
    <property type="match status" value="1"/>
</dbReference>
<dbReference type="Pfam" id="PF08241">
    <property type="entry name" value="Methyltransf_11"/>
    <property type="match status" value="1"/>
</dbReference>
<dbReference type="AlphaFoldDB" id="A0A7S1QDU6"/>
<name>A0A7S1QDU6_ALECA</name>
<dbReference type="EMBL" id="HBGE01039046">
    <property type="protein sequence ID" value="CAD9134023.1"/>
    <property type="molecule type" value="Transcribed_RNA"/>
</dbReference>
<dbReference type="InterPro" id="IPR029063">
    <property type="entry name" value="SAM-dependent_MTases_sf"/>
</dbReference>
<sequence length="322" mass="34859">MASVALGARRLATRLPVAAPCGLRLGPRAPSAASQGTPQRRLQSSGSGGAVRGQEPTLGGPDEQLGAALLWSRFVQWSYRTFGSYLFPEKTDICNCGADFGILIPRPELVKLEGIEQGSHEWRMQMFGAALYWHMASVPGDKPKDADPDMLRGADVLEVGCMKGGGARYLSELTGPRRYLATDSVQEHVDACRKLHGSAPGLEFERADALQLPETLPRESFDFVLCIQSVSAFGDPARFIRGVEHVLRPGGRLLLCDGLSRQTLASLQSTMREVGLEQTVCTDMSRAVHAAGLCKIPHGTSYIRMVAQKQAQQQPDATAEEL</sequence>
<accession>A0A7S1QDU6</accession>
<dbReference type="GO" id="GO:0008757">
    <property type="term" value="F:S-adenosylmethionine-dependent methyltransferase activity"/>
    <property type="evidence" value="ECO:0007669"/>
    <property type="project" value="InterPro"/>
</dbReference>
<dbReference type="SUPFAM" id="SSF53335">
    <property type="entry name" value="S-adenosyl-L-methionine-dependent methyltransferases"/>
    <property type="match status" value="1"/>
</dbReference>
<protein>
    <recommendedName>
        <fullName evidence="2">Methyltransferase type 11 domain-containing protein</fullName>
    </recommendedName>
</protein>
<feature type="compositionally biased region" description="Polar residues" evidence="1">
    <location>
        <begin position="32"/>
        <end position="45"/>
    </location>
</feature>